<keyword evidence="2" id="KW-1185">Reference proteome</keyword>
<accession>A0ACC0C0B6</accession>
<gene>
    <name evidence="1" type="ORF">M9H77_09290</name>
</gene>
<dbReference type="Proteomes" id="UP001060085">
    <property type="component" value="Linkage Group LG02"/>
</dbReference>
<organism evidence="1 2">
    <name type="scientific">Catharanthus roseus</name>
    <name type="common">Madagascar periwinkle</name>
    <name type="synonym">Vinca rosea</name>
    <dbReference type="NCBI Taxonomy" id="4058"/>
    <lineage>
        <taxon>Eukaryota</taxon>
        <taxon>Viridiplantae</taxon>
        <taxon>Streptophyta</taxon>
        <taxon>Embryophyta</taxon>
        <taxon>Tracheophyta</taxon>
        <taxon>Spermatophyta</taxon>
        <taxon>Magnoliopsida</taxon>
        <taxon>eudicotyledons</taxon>
        <taxon>Gunneridae</taxon>
        <taxon>Pentapetalae</taxon>
        <taxon>asterids</taxon>
        <taxon>lamiids</taxon>
        <taxon>Gentianales</taxon>
        <taxon>Apocynaceae</taxon>
        <taxon>Rauvolfioideae</taxon>
        <taxon>Vinceae</taxon>
        <taxon>Catharanthinae</taxon>
        <taxon>Catharanthus</taxon>
    </lineage>
</organism>
<evidence type="ECO:0000313" key="2">
    <source>
        <dbReference type="Proteomes" id="UP001060085"/>
    </source>
</evidence>
<name>A0ACC0C0B6_CATRO</name>
<sequence length="333" mass="37219">MIISAFALSCSLLAFSTTFTLSHASTRFGNCSLGSSQEKLSLALIQDLLARMWRLDSEGSLPLLRLLKVYQNSDSCLLLESQSQAADFSFEGRVIAKLCRCAVSGIVGLQNESNRLCSAEDPTQTHHAGLQLLLNIISKWMQIPFRCPSHFFQLRPYVSLELFLVNEDGENIDGRSILSGRHLLLKVCLQLKKMSSYMPVRLLKFYSILSFTMQSSEGEMKEQSSLSKNQQIDDAVDLNEKLLGYVSGSIKTAGRDVGTDPLNYWAEDKYIYFHPNSNYQGFSTCLLDISAFPVGAYQIKWHSCCIDSEGSYWSLLPQNSGPVFIIQKPPDSC</sequence>
<proteinExistence type="predicted"/>
<evidence type="ECO:0000313" key="1">
    <source>
        <dbReference type="EMBL" id="KAI5678340.1"/>
    </source>
</evidence>
<reference evidence="2" key="1">
    <citation type="journal article" date="2023" name="Nat. Plants">
        <title>Single-cell RNA sequencing provides a high-resolution roadmap for understanding the multicellular compartmentation of specialized metabolism.</title>
        <authorList>
            <person name="Sun S."/>
            <person name="Shen X."/>
            <person name="Li Y."/>
            <person name="Li Y."/>
            <person name="Wang S."/>
            <person name="Li R."/>
            <person name="Zhang H."/>
            <person name="Shen G."/>
            <person name="Guo B."/>
            <person name="Wei J."/>
            <person name="Xu J."/>
            <person name="St-Pierre B."/>
            <person name="Chen S."/>
            <person name="Sun C."/>
        </authorList>
    </citation>
    <scope>NUCLEOTIDE SEQUENCE [LARGE SCALE GENOMIC DNA]</scope>
</reference>
<dbReference type="EMBL" id="CM044702">
    <property type="protein sequence ID" value="KAI5678340.1"/>
    <property type="molecule type" value="Genomic_DNA"/>
</dbReference>
<comment type="caution">
    <text evidence="1">The sequence shown here is derived from an EMBL/GenBank/DDBJ whole genome shotgun (WGS) entry which is preliminary data.</text>
</comment>
<protein>
    <submittedName>
        <fullName evidence="1">Uncharacterized protein</fullName>
    </submittedName>
</protein>